<evidence type="ECO:0000313" key="2">
    <source>
        <dbReference type="Proteomes" id="UP001497516"/>
    </source>
</evidence>
<keyword evidence="2" id="KW-1185">Reference proteome</keyword>
<accession>A0AAV2CZ67</accession>
<name>A0AAV2CZ67_9ROSI</name>
<dbReference type="Proteomes" id="UP001497516">
    <property type="component" value="Chromosome 10"/>
</dbReference>
<proteinExistence type="predicted"/>
<sequence length="128" mass="13449">MVRGLCNLLALWNGLELKELFHSREPDGGMFSGIGGKLQTSKFSPKKGLAVLIVINHTWVSSATTIDRSFAIVGGSCVGPGCLILSDLINNGLDGRQLIDDRLDAGLVLLSSGFESFDALSVCAVAGL</sequence>
<dbReference type="AlphaFoldDB" id="A0AAV2CZ67"/>
<organism evidence="1 2">
    <name type="scientific">Linum trigynum</name>
    <dbReference type="NCBI Taxonomy" id="586398"/>
    <lineage>
        <taxon>Eukaryota</taxon>
        <taxon>Viridiplantae</taxon>
        <taxon>Streptophyta</taxon>
        <taxon>Embryophyta</taxon>
        <taxon>Tracheophyta</taxon>
        <taxon>Spermatophyta</taxon>
        <taxon>Magnoliopsida</taxon>
        <taxon>eudicotyledons</taxon>
        <taxon>Gunneridae</taxon>
        <taxon>Pentapetalae</taxon>
        <taxon>rosids</taxon>
        <taxon>fabids</taxon>
        <taxon>Malpighiales</taxon>
        <taxon>Linaceae</taxon>
        <taxon>Linum</taxon>
    </lineage>
</organism>
<protein>
    <submittedName>
        <fullName evidence="1">Uncharacterized protein</fullName>
    </submittedName>
</protein>
<dbReference type="EMBL" id="OZ034814">
    <property type="protein sequence ID" value="CAL1361851.1"/>
    <property type="molecule type" value="Genomic_DNA"/>
</dbReference>
<reference evidence="1 2" key="1">
    <citation type="submission" date="2024-04" db="EMBL/GenBank/DDBJ databases">
        <authorList>
            <person name="Fracassetti M."/>
        </authorList>
    </citation>
    <scope>NUCLEOTIDE SEQUENCE [LARGE SCALE GENOMIC DNA]</scope>
</reference>
<gene>
    <name evidence="1" type="ORF">LTRI10_LOCUS9185</name>
</gene>
<evidence type="ECO:0000313" key="1">
    <source>
        <dbReference type="EMBL" id="CAL1361851.1"/>
    </source>
</evidence>